<gene>
    <name evidence="3" type="ORF">EJK17_04300</name>
</gene>
<feature type="domain" description="S-layer protein C-terminal" evidence="2">
    <location>
        <begin position="205"/>
        <end position="248"/>
    </location>
</feature>
<protein>
    <recommendedName>
        <fullName evidence="2">S-layer protein C-terminal domain-containing protein</fullName>
    </recommendedName>
</protein>
<dbReference type="Pfam" id="PF03217">
    <property type="entry name" value="SlpA"/>
    <property type="match status" value="3"/>
</dbReference>
<dbReference type="AlphaFoldDB" id="A0A437SVX3"/>
<name>A0A437SVX3_9LACO</name>
<keyword evidence="1" id="KW-0732">Signal</keyword>
<proteinExistence type="predicted"/>
<evidence type="ECO:0000313" key="3">
    <source>
        <dbReference type="EMBL" id="RVU71081.1"/>
    </source>
</evidence>
<dbReference type="Proteomes" id="UP000288291">
    <property type="component" value="Unassembled WGS sequence"/>
</dbReference>
<evidence type="ECO:0000259" key="2">
    <source>
        <dbReference type="Pfam" id="PF03217"/>
    </source>
</evidence>
<accession>A0A437SVX3</accession>
<feature type="domain" description="S-layer protein C-terminal" evidence="2">
    <location>
        <begin position="270"/>
        <end position="291"/>
    </location>
</feature>
<evidence type="ECO:0000313" key="4">
    <source>
        <dbReference type="Proteomes" id="UP000288291"/>
    </source>
</evidence>
<sequence>MFLNFDEVNNMKLTRKVVLISAAALMAVSPAAALVQTNNLPVIAANKKAAKNTVKIRDTYNGGNVQLYNSKGGFYTGKLKAKGGSTVKTYGQPVWITVKHSVINSEHFPTYRINNGQRYVWLGDNGYIKQNCLGSANKKGVIGIARNGYIYDKNGKRLKFYRGGSATIKRGQQIQYAGKLTTSTTDQYYYLGNGAYVKVGDLAQVAGKNVMRLSYNTYVYNKKGQRIKSQGKLKKGTLINYSGKASAASSDRTYFFYPSESDTKHPQALKQYQIKGQSYYALGGGRYVKAANVDKINGQYVFTNDPTYVVPYSDLFVLDKNFKDTKQVVRAGSKVKIDQVISVNNSEDPQLYVRLAGSKDQYLYWSDAGEYPNENEGTFKFRFFMDPVNEK</sequence>
<feature type="chain" id="PRO_5019237076" description="S-layer protein C-terminal domain-containing protein" evidence="1">
    <location>
        <begin position="34"/>
        <end position="391"/>
    </location>
</feature>
<feature type="signal peptide" evidence="1">
    <location>
        <begin position="1"/>
        <end position="33"/>
    </location>
</feature>
<keyword evidence="4" id="KW-1185">Reference proteome</keyword>
<feature type="domain" description="S-layer protein C-terminal" evidence="2">
    <location>
        <begin position="140"/>
        <end position="199"/>
    </location>
</feature>
<organism evidence="3 4">
    <name type="scientific">Lactobacillus xujianguonis</name>
    <dbReference type="NCBI Taxonomy" id="2495899"/>
    <lineage>
        <taxon>Bacteria</taxon>
        <taxon>Bacillati</taxon>
        <taxon>Bacillota</taxon>
        <taxon>Bacilli</taxon>
        <taxon>Lactobacillales</taxon>
        <taxon>Lactobacillaceae</taxon>
        <taxon>Lactobacillus</taxon>
    </lineage>
</organism>
<reference evidence="3 4" key="1">
    <citation type="submission" date="2018-12" db="EMBL/GenBank/DDBJ databases">
        <authorList>
            <person name="Meng J."/>
        </authorList>
    </citation>
    <scope>NUCLEOTIDE SEQUENCE [LARGE SCALE GENOMIC DNA]</scope>
    <source>
        <strain evidence="3 4">HT111-2</strain>
    </source>
</reference>
<evidence type="ECO:0000256" key="1">
    <source>
        <dbReference type="SAM" id="SignalP"/>
    </source>
</evidence>
<dbReference type="EMBL" id="RXIA01000009">
    <property type="protein sequence ID" value="RVU71081.1"/>
    <property type="molecule type" value="Genomic_DNA"/>
</dbReference>
<dbReference type="InterPro" id="IPR024968">
    <property type="entry name" value="SlpA_C_lactobacillus"/>
</dbReference>
<comment type="caution">
    <text evidence="3">The sequence shown here is derived from an EMBL/GenBank/DDBJ whole genome shotgun (WGS) entry which is preliminary data.</text>
</comment>